<dbReference type="Proteomes" id="UP000276232">
    <property type="component" value="Unassembled WGS sequence"/>
</dbReference>
<protein>
    <submittedName>
        <fullName evidence="8">Fructokinase</fullName>
    </submittedName>
</protein>
<evidence type="ECO:0000256" key="4">
    <source>
        <dbReference type="ARBA" id="ARBA00022777"/>
    </source>
</evidence>
<keyword evidence="2" id="KW-0808">Transferase</keyword>
<dbReference type="PANTHER" id="PTHR43085:SF1">
    <property type="entry name" value="PSEUDOURIDINE KINASE-RELATED"/>
    <property type="match status" value="1"/>
</dbReference>
<name>A0A3N1GA92_9ACTN</name>
<dbReference type="InterPro" id="IPR050306">
    <property type="entry name" value="PfkB_Carbo_kinase"/>
</dbReference>
<organism evidence="8 9">
    <name type="scientific">Pseudokineococcus lusitanus</name>
    <dbReference type="NCBI Taxonomy" id="763993"/>
    <lineage>
        <taxon>Bacteria</taxon>
        <taxon>Bacillati</taxon>
        <taxon>Actinomycetota</taxon>
        <taxon>Actinomycetes</taxon>
        <taxon>Kineosporiales</taxon>
        <taxon>Kineosporiaceae</taxon>
        <taxon>Pseudokineococcus</taxon>
    </lineage>
</organism>
<dbReference type="AlphaFoldDB" id="A0A3N1GA92"/>
<dbReference type="InterPro" id="IPR002173">
    <property type="entry name" value="Carboh/pur_kinase_PfkB_CS"/>
</dbReference>
<evidence type="ECO:0000256" key="6">
    <source>
        <dbReference type="SAM" id="MobiDB-lite"/>
    </source>
</evidence>
<dbReference type="InterPro" id="IPR011611">
    <property type="entry name" value="PfkB_dom"/>
</dbReference>
<reference evidence="8 9" key="1">
    <citation type="journal article" date="2015" name="Stand. Genomic Sci.">
        <title>Genomic Encyclopedia of Bacterial and Archaeal Type Strains, Phase III: the genomes of soil and plant-associated and newly described type strains.</title>
        <authorList>
            <person name="Whitman W.B."/>
            <person name="Woyke T."/>
            <person name="Klenk H.P."/>
            <person name="Zhou Y."/>
            <person name="Lilburn T.G."/>
            <person name="Beck B.J."/>
            <person name="De Vos P."/>
            <person name="Vandamme P."/>
            <person name="Eisen J.A."/>
            <person name="Garrity G."/>
            <person name="Hugenholtz P."/>
            <person name="Kyrpides N.C."/>
        </authorList>
    </citation>
    <scope>NUCLEOTIDE SEQUENCE [LARGE SCALE GENOMIC DNA]</scope>
    <source>
        <strain evidence="8 9">CECT 7306</strain>
    </source>
</reference>
<dbReference type="RefSeq" id="WP_123380753.1">
    <property type="nucleotide sequence ID" value="NZ_RJKN01000007.1"/>
</dbReference>
<sequence>MRTSVLAVGEALVDVVDDGTTTREHPGGSSYNVAVGLARLGTPVELATSVGPDARGRLLREHLAAAGVRVTAGSARATPTSTSVARLRPDGSAEYDFDVEWTFTPPPAAELPALVHTGSLGAFVEPGGAAVEALADALPARCLLTFDPNVRPALMGGRTAALRRVGVLARRAVLVKTSDEDAAWLFPGRTPEEVVAALLEEGPAVVVVTRGAAGALLASRAATVAVPPHVVDVVDTVGAGDSFTAALLAGLADLLDAGRTPDELRAGHLFTAERLTAMGIIAARCAALTCSRPGADPPTRADLDDLAAPPTPTTTSAATPTPGSPS</sequence>
<dbReference type="OrthoDB" id="9795789at2"/>
<dbReference type="Pfam" id="PF00294">
    <property type="entry name" value="PfkB"/>
    <property type="match status" value="1"/>
</dbReference>
<dbReference type="EMBL" id="RJKN01000007">
    <property type="protein sequence ID" value="ROP27153.1"/>
    <property type="molecule type" value="Genomic_DNA"/>
</dbReference>
<comment type="similarity">
    <text evidence="1">Belongs to the carbohydrate kinase PfkB family.</text>
</comment>
<dbReference type="PROSITE" id="PS00584">
    <property type="entry name" value="PFKB_KINASES_2"/>
    <property type="match status" value="1"/>
</dbReference>
<keyword evidence="3" id="KW-0547">Nucleotide-binding</keyword>
<keyword evidence="9" id="KW-1185">Reference proteome</keyword>
<evidence type="ECO:0000256" key="3">
    <source>
        <dbReference type="ARBA" id="ARBA00022741"/>
    </source>
</evidence>
<keyword evidence="4 8" id="KW-0418">Kinase</keyword>
<dbReference type="GO" id="GO:0005524">
    <property type="term" value="F:ATP binding"/>
    <property type="evidence" value="ECO:0007669"/>
    <property type="project" value="UniProtKB-KW"/>
</dbReference>
<dbReference type="PANTHER" id="PTHR43085">
    <property type="entry name" value="HEXOKINASE FAMILY MEMBER"/>
    <property type="match status" value="1"/>
</dbReference>
<evidence type="ECO:0000313" key="9">
    <source>
        <dbReference type="Proteomes" id="UP000276232"/>
    </source>
</evidence>
<dbReference type="GO" id="GO:0016301">
    <property type="term" value="F:kinase activity"/>
    <property type="evidence" value="ECO:0007669"/>
    <property type="project" value="UniProtKB-KW"/>
</dbReference>
<comment type="caution">
    <text evidence="8">The sequence shown here is derived from an EMBL/GenBank/DDBJ whole genome shotgun (WGS) entry which is preliminary data.</text>
</comment>
<feature type="domain" description="Carbohydrate kinase PfkB" evidence="7">
    <location>
        <begin position="4"/>
        <end position="298"/>
    </location>
</feature>
<evidence type="ECO:0000259" key="7">
    <source>
        <dbReference type="Pfam" id="PF00294"/>
    </source>
</evidence>
<evidence type="ECO:0000256" key="2">
    <source>
        <dbReference type="ARBA" id="ARBA00022679"/>
    </source>
</evidence>
<dbReference type="SUPFAM" id="SSF53613">
    <property type="entry name" value="Ribokinase-like"/>
    <property type="match status" value="1"/>
</dbReference>
<keyword evidence="5" id="KW-0067">ATP-binding</keyword>
<dbReference type="InterPro" id="IPR029056">
    <property type="entry name" value="Ribokinase-like"/>
</dbReference>
<proteinExistence type="inferred from homology"/>
<dbReference type="Gene3D" id="3.40.1190.20">
    <property type="match status" value="1"/>
</dbReference>
<feature type="compositionally biased region" description="Low complexity" evidence="6">
    <location>
        <begin position="313"/>
        <end position="326"/>
    </location>
</feature>
<accession>A0A3N1GA92</accession>
<dbReference type="InParanoid" id="A0A3N1GA92"/>
<evidence type="ECO:0000313" key="8">
    <source>
        <dbReference type="EMBL" id="ROP27153.1"/>
    </source>
</evidence>
<feature type="region of interest" description="Disordered" evidence="6">
    <location>
        <begin position="294"/>
        <end position="326"/>
    </location>
</feature>
<gene>
    <name evidence="8" type="ORF">EDC03_2676</name>
</gene>
<evidence type="ECO:0000256" key="1">
    <source>
        <dbReference type="ARBA" id="ARBA00010688"/>
    </source>
</evidence>
<evidence type="ECO:0000256" key="5">
    <source>
        <dbReference type="ARBA" id="ARBA00022840"/>
    </source>
</evidence>